<name>A0ABV3XFI9_9ACTN</name>
<gene>
    <name evidence="1" type="ORF">ABQ292_13350</name>
</gene>
<reference evidence="1 2" key="1">
    <citation type="submission" date="2024-06" db="EMBL/GenBank/DDBJ databases">
        <title>Draft genome sequence of Geodermatophilus badlandi, a novel member of the Geodermatophilaceae isolated from badland sedimentary rocks in the Red desert, Wyoming, USA.</title>
        <authorList>
            <person name="Ben Tekaya S."/>
            <person name="Nouioui I."/>
            <person name="Flores G.M."/>
            <person name="Shaal M.N."/>
            <person name="Bredoire F."/>
            <person name="Basile F."/>
            <person name="Van Diepen L."/>
            <person name="Ward N.L."/>
        </authorList>
    </citation>
    <scope>NUCLEOTIDE SEQUENCE [LARGE SCALE GENOMIC DNA]</scope>
    <source>
        <strain evidence="1 2">WL48A</strain>
    </source>
</reference>
<accession>A0ABV3XFI9</accession>
<sequence length="42" mass="4839">MTRRARVAVDVHDLRLTDPRGRQQPLADGPGVRVVVLMRHRH</sequence>
<evidence type="ECO:0000313" key="1">
    <source>
        <dbReference type="EMBL" id="MEX5719349.1"/>
    </source>
</evidence>
<comment type="caution">
    <text evidence="1">The sequence shown here is derived from an EMBL/GenBank/DDBJ whole genome shotgun (WGS) entry which is preliminary data.</text>
</comment>
<keyword evidence="2" id="KW-1185">Reference proteome</keyword>
<dbReference type="RefSeq" id="WP_369207097.1">
    <property type="nucleotide sequence ID" value="NZ_JBFNXQ010000038.1"/>
</dbReference>
<protein>
    <submittedName>
        <fullName evidence="1">Uncharacterized protein</fullName>
    </submittedName>
</protein>
<evidence type="ECO:0000313" key="2">
    <source>
        <dbReference type="Proteomes" id="UP001560045"/>
    </source>
</evidence>
<proteinExistence type="predicted"/>
<dbReference type="Proteomes" id="UP001560045">
    <property type="component" value="Unassembled WGS sequence"/>
</dbReference>
<organism evidence="1 2">
    <name type="scientific">Geodermatophilus maliterrae</name>
    <dbReference type="NCBI Taxonomy" id="3162531"/>
    <lineage>
        <taxon>Bacteria</taxon>
        <taxon>Bacillati</taxon>
        <taxon>Actinomycetota</taxon>
        <taxon>Actinomycetes</taxon>
        <taxon>Geodermatophilales</taxon>
        <taxon>Geodermatophilaceae</taxon>
        <taxon>Geodermatophilus</taxon>
    </lineage>
</organism>
<dbReference type="EMBL" id="JBFNXQ010000038">
    <property type="protein sequence ID" value="MEX5719349.1"/>
    <property type="molecule type" value="Genomic_DNA"/>
</dbReference>